<keyword evidence="4" id="KW-1185">Reference proteome</keyword>
<comment type="similarity">
    <text evidence="1 2">Belongs to the ArsC family.</text>
</comment>
<dbReference type="SUPFAM" id="SSF52833">
    <property type="entry name" value="Thioredoxin-like"/>
    <property type="match status" value="1"/>
</dbReference>
<dbReference type="PROSITE" id="PS51353">
    <property type="entry name" value="ARSC"/>
    <property type="match status" value="1"/>
</dbReference>
<organism evidence="3 4">
    <name type="scientific">Bizionia sediminis</name>
    <dbReference type="NCBI Taxonomy" id="1737064"/>
    <lineage>
        <taxon>Bacteria</taxon>
        <taxon>Pseudomonadati</taxon>
        <taxon>Bacteroidota</taxon>
        <taxon>Flavobacteriia</taxon>
        <taxon>Flavobacteriales</taxon>
        <taxon>Flavobacteriaceae</taxon>
        <taxon>Bizionia</taxon>
    </lineage>
</organism>
<dbReference type="InterPro" id="IPR006660">
    <property type="entry name" value="Arsenate_reductase-like"/>
</dbReference>
<evidence type="ECO:0000313" key="4">
    <source>
        <dbReference type="Proteomes" id="UP001597472"/>
    </source>
</evidence>
<dbReference type="RefSeq" id="WP_376891348.1">
    <property type="nucleotide sequence ID" value="NZ_JBHULS010000001.1"/>
</dbReference>
<evidence type="ECO:0000313" key="3">
    <source>
        <dbReference type="EMBL" id="MFD2550557.1"/>
    </source>
</evidence>
<dbReference type="InterPro" id="IPR036249">
    <property type="entry name" value="Thioredoxin-like_sf"/>
</dbReference>
<proteinExistence type="inferred from homology"/>
<reference evidence="4" key="1">
    <citation type="journal article" date="2019" name="Int. J. Syst. Evol. Microbiol.">
        <title>The Global Catalogue of Microorganisms (GCM) 10K type strain sequencing project: providing services to taxonomists for standard genome sequencing and annotation.</title>
        <authorList>
            <consortium name="The Broad Institute Genomics Platform"/>
            <consortium name="The Broad Institute Genome Sequencing Center for Infectious Disease"/>
            <person name="Wu L."/>
            <person name="Ma J."/>
        </authorList>
    </citation>
    <scope>NUCLEOTIDE SEQUENCE [LARGE SCALE GENOMIC DNA]</scope>
    <source>
        <strain evidence="4">KCTC 42587</strain>
    </source>
</reference>
<sequence>MGTIAKNKREVKLYYNSNNSLGQQAFAYVQATNKDVLAIDISKTKVTGTQWTELAKNLDLAVADLVDKKHPNFKEAYGSEPVNLKETDWIKVLQSEPTCLKGPVLINGSRHYLIKTPSEVSKYLPSETH</sequence>
<dbReference type="EMBL" id="JBHULS010000001">
    <property type="protein sequence ID" value="MFD2550557.1"/>
    <property type="molecule type" value="Genomic_DNA"/>
</dbReference>
<dbReference type="Proteomes" id="UP001597472">
    <property type="component" value="Unassembled WGS sequence"/>
</dbReference>
<comment type="caution">
    <text evidence="3">The sequence shown here is derived from an EMBL/GenBank/DDBJ whole genome shotgun (WGS) entry which is preliminary data.</text>
</comment>
<dbReference type="Gene3D" id="3.40.30.10">
    <property type="entry name" value="Glutaredoxin"/>
    <property type="match status" value="1"/>
</dbReference>
<gene>
    <name evidence="3" type="ORF">ACFSQP_01890</name>
</gene>
<accession>A0ABW5KSK0</accession>
<evidence type="ECO:0000256" key="1">
    <source>
        <dbReference type="ARBA" id="ARBA00007198"/>
    </source>
</evidence>
<protein>
    <submittedName>
        <fullName evidence="3">Arsenate reductase family protein</fullName>
    </submittedName>
</protein>
<name>A0ABW5KSK0_9FLAO</name>
<evidence type="ECO:0000256" key="2">
    <source>
        <dbReference type="PROSITE-ProRule" id="PRU01282"/>
    </source>
</evidence>